<evidence type="ECO:0000256" key="8">
    <source>
        <dbReference type="PROSITE-ProRule" id="PRU00108"/>
    </source>
</evidence>
<dbReference type="InterPro" id="IPR009057">
    <property type="entry name" value="Homeodomain-like_sf"/>
</dbReference>
<evidence type="ECO:0000256" key="6">
    <source>
        <dbReference type="ARBA" id="ARBA00023163"/>
    </source>
</evidence>
<accession>A0A6N2L0A0</accession>
<dbReference type="Pfam" id="PF07526">
    <property type="entry name" value="POX"/>
    <property type="match status" value="1"/>
</dbReference>
<dbReference type="InterPro" id="IPR050224">
    <property type="entry name" value="TALE_homeobox"/>
</dbReference>
<name>A0A6N2L0A0_SALVM</name>
<comment type="subcellular location">
    <subcellularLocation>
        <location evidence="1 8">Nucleus</location>
    </subcellularLocation>
</comment>
<dbReference type="GO" id="GO:0006355">
    <property type="term" value="P:regulation of DNA-templated transcription"/>
    <property type="evidence" value="ECO:0007669"/>
    <property type="project" value="InterPro"/>
</dbReference>
<gene>
    <name evidence="11" type="ORF">SVIM_LOCUS163803</name>
</gene>
<reference evidence="11" key="1">
    <citation type="submission" date="2019-03" db="EMBL/GenBank/DDBJ databases">
        <authorList>
            <person name="Mank J."/>
            <person name="Almeida P."/>
        </authorList>
    </citation>
    <scope>NUCLEOTIDE SEQUENCE</scope>
    <source>
        <strain evidence="11">78183</strain>
    </source>
</reference>
<dbReference type="InterPro" id="IPR006563">
    <property type="entry name" value="POX_dom"/>
</dbReference>
<evidence type="ECO:0000256" key="1">
    <source>
        <dbReference type="ARBA" id="ARBA00004123"/>
    </source>
</evidence>
<keyword evidence="4 8" id="KW-0238">DNA-binding</keyword>
<evidence type="ECO:0000256" key="3">
    <source>
        <dbReference type="ARBA" id="ARBA00023015"/>
    </source>
</evidence>
<dbReference type="EMBL" id="CAADRP010001001">
    <property type="protein sequence ID" value="VFU34334.1"/>
    <property type="molecule type" value="Genomic_DNA"/>
</dbReference>
<feature type="DNA-binding region" description="Homeobox" evidence="8">
    <location>
        <begin position="523"/>
        <end position="563"/>
    </location>
</feature>
<keyword evidence="6" id="KW-0804">Transcription</keyword>
<dbReference type="PANTHER" id="PTHR11850">
    <property type="entry name" value="HOMEOBOX PROTEIN TRANSCRIPTION FACTORS"/>
    <property type="match status" value="1"/>
</dbReference>
<keyword evidence="7 8" id="KW-0539">Nucleus</keyword>
<evidence type="ECO:0000256" key="5">
    <source>
        <dbReference type="ARBA" id="ARBA00023155"/>
    </source>
</evidence>
<dbReference type="SUPFAM" id="SSF46689">
    <property type="entry name" value="Homeodomain-like"/>
    <property type="match status" value="1"/>
</dbReference>
<organism evidence="11">
    <name type="scientific">Salix viminalis</name>
    <name type="common">Common osier</name>
    <name type="synonym">Basket willow</name>
    <dbReference type="NCBI Taxonomy" id="40686"/>
    <lineage>
        <taxon>Eukaryota</taxon>
        <taxon>Viridiplantae</taxon>
        <taxon>Streptophyta</taxon>
        <taxon>Embryophyta</taxon>
        <taxon>Tracheophyta</taxon>
        <taxon>Spermatophyta</taxon>
        <taxon>Magnoliopsida</taxon>
        <taxon>eudicotyledons</taxon>
        <taxon>Gunneridae</taxon>
        <taxon>Pentapetalae</taxon>
        <taxon>rosids</taxon>
        <taxon>fabids</taxon>
        <taxon>Malpighiales</taxon>
        <taxon>Salicaceae</taxon>
        <taxon>Saliceae</taxon>
        <taxon>Salix</taxon>
    </lineage>
</organism>
<dbReference type="Pfam" id="PF05920">
    <property type="entry name" value="Homeobox_KN"/>
    <property type="match status" value="1"/>
</dbReference>
<evidence type="ECO:0000259" key="10">
    <source>
        <dbReference type="PROSITE" id="PS50071"/>
    </source>
</evidence>
<dbReference type="Gene3D" id="1.10.10.60">
    <property type="entry name" value="Homeodomain-like"/>
    <property type="match status" value="1"/>
</dbReference>
<dbReference type="InterPro" id="IPR001356">
    <property type="entry name" value="HD"/>
</dbReference>
<evidence type="ECO:0000256" key="2">
    <source>
        <dbReference type="ARBA" id="ARBA00006454"/>
    </source>
</evidence>
<dbReference type="SMART" id="SM00574">
    <property type="entry name" value="POX"/>
    <property type="match status" value="1"/>
</dbReference>
<comment type="similarity">
    <text evidence="2">Belongs to the TALE/BELL homeobox family.</text>
</comment>
<evidence type="ECO:0000256" key="7">
    <source>
        <dbReference type="ARBA" id="ARBA00023242"/>
    </source>
</evidence>
<dbReference type="AlphaFoldDB" id="A0A6N2L0A0"/>
<dbReference type="CDD" id="cd00086">
    <property type="entry name" value="homeodomain"/>
    <property type="match status" value="1"/>
</dbReference>
<protein>
    <recommendedName>
        <fullName evidence="10">Homeobox domain-containing protein</fullName>
    </recommendedName>
</protein>
<dbReference type="PROSITE" id="PS50071">
    <property type="entry name" value="HOMEOBOX_2"/>
    <property type="match status" value="1"/>
</dbReference>
<keyword evidence="5 8" id="KW-0371">Homeobox</keyword>
<evidence type="ECO:0000256" key="4">
    <source>
        <dbReference type="ARBA" id="ARBA00023125"/>
    </source>
</evidence>
<evidence type="ECO:0000256" key="9">
    <source>
        <dbReference type="SAM" id="MobiDB-lite"/>
    </source>
</evidence>
<feature type="compositionally biased region" description="Polar residues" evidence="9">
    <location>
        <begin position="21"/>
        <end position="40"/>
    </location>
</feature>
<dbReference type="InterPro" id="IPR008422">
    <property type="entry name" value="KN_HD"/>
</dbReference>
<dbReference type="GO" id="GO:0005634">
    <property type="term" value="C:nucleus"/>
    <property type="evidence" value="ECO:0007669"/>
    <property type="project" value="UniProtKB-SubCell"/>
</dbReference>
<sequence length="608" mass="66817">MHDIMENGLFGVPIDVPGRNSVATDRSSQRAPNSPVQFDSFNLNNHSQTVAGFTMLPALQGEPINDLPASFHMSNRSSVMNSEAFVTSLGRNLSGDALPGCPRSISNTSFDEQFGGGTAISSSAIATLLATRSGLQENLNNLAISGPSSYPLDDFRSFVSNDCANALSSSFASSLNYGCGEVFGNLTGKEDIDRFPAPVELGGRTPVRAGFQPYSSIGSQQLNRWIEPNGVNVSSGDPFASGKPTNELSLSLATSQPSIIDRRIVPDQCSEISCNHVTRHCLKETRLGAAQTSCSSKELSLGCNSYKAGQFSQVIVGSRYLHVIQEILAKIASYSLENVDQISSSTAWFKTGAGTPFSPSYPTEGGMLLMGSDESPGVNGRFEVPMDPALQKRALEAKRTQLLTLLQVVDERYSQCLDEIHTVISAFHAATELDPQIHTRFALQTISFLCKRLRDRISNQILALGAQLDSGDTIDMEGSFESSYLQKQWTLQQLKKKDHPLWRPQRGLPERSVSVLRAWMFQNFLHPYPKDAEKHLLAVKSGLTRSQVSNWFINARVRLWKPLIEEMYAEMNRRQAHQIEEGTYSNHRGQISISNPRFNVNQRGGSKN</sequence>
<keyword evidence="3" id="KW-0805">Transcription regulation</keyword>
<dbReference type="SMART" id="SM00389">
    <property type="entry name" value="HOX"/>
    <property type="match status" value="1"/>
</dbReference>
<feature type="region of interest" description="Disordered" evidence="9">
    <location>
        <begin position="15"/>
        <end position="40"/>
    </location>
</feature>
<dbReference type="GO" id="GO:0003677">
    <property type="term" value="F:DNA binding"/>
    <property type="evidence" value="ECO:0007669"/>
    <property type="project" value="UniProtKB-UniRule"/>
</dbReference>
<proteinExistence type="inferred from homology"/>
<feature type="region of interest" description="Disordered" evidence="9">
    <location>
        <begin position="584"/>
        <end position="608"/>
    </location>
</feature>
<evidence type="ECO:0000313" key="11">
    <source>
        <dbReference type="EMBL" id="VFU34334.1"/>
    </source>
</evidence>
<feature type="domain" description="Homeobox" evidence="10">
    <location>
        <begin position="521"/>
        <end position="562"/>
    </location>
</feature>